<feature type="chain" id="PRO_5016353533" evidence="3">
    <location>
        <begin position="26"/>
        <end position="596"/>
    </location>
</feature>
<dbReference type="GO" id="GO:0030288">
    <property type="term" value="C:outer membrane-bounded periplasmic space"/>
    <property type="evidence" value="ECO:0007669"/>
    <property type="project" value="TreeGrafter"/>
</dbReference>
<dbReference type="PANTHER" id="PTHR36504:SF1">
    <property type="entry name" value="LIPOPOLYSACCHARIDE EXPORT SYSTEM PROTEIN LPTA"/>
    <property type="match status" value="1"/>
</dbReference>
<feature type="region of interest" description="Disordered" evidence="2">
    <location>
        <begin position="349"/>
        <end position="375"/>
    </location>
</feature>
<gene>
    <name evidence="5" type="ORF">LX64_04069</name>
</gene>
<evidence type="ECO:0000256" key="1">
    <source>
        <dbReference type="ARBA" id="ARBA00022729"/>
    </source>
</evidence>
<feature type="signal peptide" evidence="3">
    <location>
        <begin position="1"/>
        <end position="25"/>
    </location>
</feature>
<name>A0A327Q710_9BACT</name>
<evidence type="ECO:0000256" key="3">
    <source>
        <dbReference type="SAM" id="SignalP"/>
    </source>
</evidence>
<dbReference type="AlphaFoldDB" id="A0A327Q710"/>
<evidence type="ECO:0000256" key="2">
    <source>
        <dbReference type="SAM" id="MobiDB-lite"/>
    </source>
</evidence>
<feature type="domain" description="Organic solvent tolerance-like N-terminal" evidence="4">
    <location>
        <begin position="45"/>
        <end position="200"/>
    </location>
</feature>
<dbReference type="PANTHER" id="PTHR36504">
    <property type="entry name" value="LIPOPOLYSACCHARIDE EXPORT SYSTEM PROTEIN LPTA"/>
    <property type="match status" value="1"/>
</dbReference>
<evidence type="ECO:0000313" key="5">
    <source>
        <dbReference type="EMBL" id="RAJ00366.1"/>
    </source>
</evidence>
<dbReference type="OrthoDB" id="9805931at2"/>
<dbReference type="EMBL" id="QLLL01000008">
    <property type="protein sequence ID" value="RAJ00366.1"/>
    <property type="molecule type" value="Genomic_DNA"/>
</dbReference>
<dbReference type="Gene3D" id="2.60.450.10">
    <property type="entry name" value="Lipopolysaccharide (LPS) transport protein A like domain"/>
    <property type="match status" value="2"/>
</dbReference>
<dbReference type="GO" id="GO:0015920">
    <property type="term" value="P:lipopolysaccharide transport"/>
    <property type="evidence" value="ECO:0007669"/>
    <property type="project" value="TreeGrafter"/>
</dbReference>
<reference evidence="5 6" key="1">
    <citation type="submission" date="2018-06" db="EMBL/GenBank/DDBJ databases">
        <title>Genomic Encyclopedia of Archaeal and Bacterial Type Strains, Phase II (KMG-II): from individual species to whole genera.</title>
        <authorList>
            <person name="Goeker M."/>
        </authorList>
    </citation>
    <scope>NUCLEOTIDE SEQUENCE [LARGE SCALE GENOMIC DNA]</scope>
    <source>
        <strain evidence="5 6">DSM 23857</strain>
    </source>
</reference>
<dbReference type="RefSeq" id="WP_111599488.1">
    <property type="nucleotide sequence ID" value="NZ_QLLL01000008.1"/>
</dbReference>
<dbReference type="Proteomes" id="UP000249547">
    <property type="component" value="Unassembled WGS sequence"/>
</dbReference>
<proteinExistence type="predicted"/>
<protein>
    <submittedName>
        <fullName evidence="5">Lipopolysaccharide transport protein LptA</fullName>
    </submittedName>
</protein>
<evidence type="ECO:0000259" key="4">
    <source>
        <dbReference type="Pfam" id="PF13100"/>
    </source>
</evidence>
<sequence length="596" mass="66062">MLKKIATGLLPLLGLALAGHILANALPTSRVGNAQSFQEDTSKTIHVINAKSLEGEKLADGTDITRFKDNVIFRQGTTYLYCDSAVLNKVSNIVDAYGHVHINQADSVHTYADLLHYDGNPRIATLIGNAKLTDGKTTIVGPELSYDLNAKIGTYLKGGKLTNTKTVLTSGVGYYYATTKDVFFKNDVLLVDPEYTLSTDTLLYNTDTKIATIIAPTTIYDGKTTMYTTSGYYNTELGYGDFGSRPIIEDSTSRFTANAIQMDKKTGMAYATGNLVWRDTAQKISVLGNYGVVNQNEKSLMATQKPVLLLEGKDTIFIAGDTLFSGIEKPVKDMIKKNIDSTKKVNAAAAAKKQNPRSQAITPLKPVSQDDPMGGNDPVARLDSASIPADSAFAHMKKDTVKTPADTTEYRYMKAFHHVKIFSDSLQGVADSVYYTSRDSVFRLYGNPLLWSREYEMFGDTVKLFTKNQKASRVLLDQNAMVISKVSKDLYNQVKGRVIWAYISNDKLDSIHVEGNAETVYYVQDEDSSFIGITHLKCARVMVYFENGEVDRAVYIKEPDGIMDPMGQKTREIMFLPGFHWDPEKRPKTKYELIGN</sequence>
<dbReference type="InterPro" id="IPR052037">
    <property type="entry name" value="LPS_export_LptA"/>
</dbReference>
<dbReference type="GO" id="GO:0017089">
    <property type="term" value="F:glycolipid transfer activity"/>
    <property type="evidence" value="ECO:0007669"/>
    <property type="project" value="TreeGrafter"/>
</dbReference>
<accession>A0A327Q710</accession>
<dbReference type="InterPro" id="IPR005653">
    <property type="entry name" value="OstA-like_N"/>
</dbReference>
<evidence type="ECO:0000313" key="6">
    <source>
        <dbReference type="Proteomes" id="UP000249547"/>
    </source>
</evidence>
<dbReference type="GO" id="GO:0009279">
    <property type="term" value="C:cell outer membrane"/>
    <property type="evidence" value="ECO:0007669"/>
    <property type="project" value="TreeGrafter"/>
</dbReference>
<organism evidence="5 6">
    <name type="scientific">Chitinophaga skermanii</name>
    <dbReference type="NCBI Taxonomy" id="331697"/>
    <lineage>
        <taxon>Bacteria</taxon>
        <taxon>Pseudomonadati</taxon>
        <taxon>Bacteroidota</taxon>
        <taxon>Chitinophagia</taxon>
        <taxon>Chitinophagales</taxon>
        <taxon>Chitinophagaceae</taxon>
        <taxon>Chitinophaga</taxon>
    </lineage>
</organism>
<keyword evidence="1 3" id="KW-0732">Signal</keyword>
<keyword evidence="6" id="KW-1185">Reference proteome</keyword>
<comment type="caution">
    <text evidence="5">The sequence shown here is derived from an EMBL/GenBank/DDBJ whole genome shotgun (WGS) entry which is preliminary data.</text>
</comment>
<dbReference type="Pfam" id="PF13100">
    <property type="entry name" value="OstA_2"/>
    <property type="match status" value="1"/>
</dbReference>